<dbReference type="Proteomes" id="UP001197770">
    <property type="component" value="Unassembled WGS sequence"/>
</dbReference>
<dbReference type="InterPro" id="IPR012334">
    <property type="entry name" value="Pectin_lyas_fold"/>
</dbReference>
<keyword evidence="5" id="KW-0119">Carbohydrate metabolism</keyword>
<dbReference type="SUPFAM" id="SSF101596">
    <property type="entry name" value="Dextranase, N-terminal domain"/>
    <property type="match status" value="1"/>
</dbReference>
<reference evidence="12 13" key="1">
    <citation type="submission" date="2021-11" db="EMBL/GenBank/DDBJ databases">
        <title>Seasonal and diel survey of microbial diversity of the Tyrrhenian coast.</title>
        <authorList>
            <person name="Gattoni G."/>
            <person name="Corral P."/>
        </authorList>
    </citation>
    <scope>NUCLEOTIDE SEQUENCE [LARGE SCALE GENOMIC DNA]</scope>
    <source>
        <strain evidence="12 13">Mr9</strain>
    </source>
</reference>
<feature type="signal peptide" evidence="10">
    <location>
        <begin position="1"/>
        <end position="18"/>
    </location>
</feature>
<evidence type="ECO:0000256" key="4">
    <source>
        <dbReference type="ARBA" id="ARBA00023180"/>
    </source>
</evidence>
<dbReference type="InterPro" id="IPR000743">
    <property type="entry name" value="Glyco_hydro_28"/>
</dbReference>
<dbReference type="InterPro" id="IPR011050">
    <property type="entry name" value="Pectin_lyase_fold/virulence"/>
</dbReference>
<dbReference type="InterPro" id="IPR023226">
    <property type="entry name" value="Glyco_hydro_49_N_dom"/>
</dbReference>
<keyword evidence="3 9" id="KW-0378">Hydrolase</keyword>
<keyword evidence="4" id="KW-0325">Glycoprotein</keyword>
<evidence type="ECO:0000256" key="7">
    <source>
        <dbReference type="ARBA" id="ARBA00023326"/>
    </source>
</evidence>
<evidence type="ECO:0000256" key="1">
    <source>
        <dbReference type="ARBA" id="ARBA00008834"/>
    </source>
</evidence>
<keyword evidence="13" id="KW-1185">Reference proteome</keyword>
<feature type="domain" description="Glycoside hydrolase family 49 N-terminal" evidence="11">
    <location>
        <begin position="45"/>
        <end position="132"/>
    </location>
</feature>
<evidence type="ECO:0000256" key="3">
    <source>
        <dbReference type="ARBA" id="ARBA00022801"/>
    </source>
</evidence>
<dbReference type="EMBL" id="JAJGMW010000001">
    <property type="protein sequence ID" value="MCC4211257.1"/>
    <property type="molecule type" value="Genomic_DNA"/>
</dbReference>
<evidence type="ECO:0000313" key="12">
    <source>
        <dbReference type="EMBL" id="MCC4211257.1"/>
    </source>
</evidence>
<evidence type="ECO:0000256" key="10">
    <source>
        <dbReference type="SAM" id="SignalP"/>
    </source>
</evidence>
<keyword evidence="2" id="KW-0677">Repeat</keyword>
<evidence type="ECO:0000256" key="9">
    <source>
        <dbReference type="RuleBase" id="RU361169"/>
    </source>
</evidence>
<evidence type="ECO:0000256" key="2">
    <source>
        <dbReference type="ARBA" id="ARBA00022737"/>
    </source>
</evidence>
<dbReference type="Pfam" id="PF00295">
    <property type="entry name" value="Glyco_hydro_28"/>
    <property type="match status" value="1"/>
</dbReference>
<comment type="function">
    <text evidence="8">Pectinolytic enzyme involved in the degradation of xylogalacturonan (xga), a galacturonan backbone heavily substituted with xylose, and which is one important component of the hairy regions of pectin. Activity requires a galacturonic acid backbone substituted with xylose.</text>
</comment>
<sequence length="460" mass="52571">MKKILNLILLGCLMQLQAQIITYTPTENIIDNNPYIHPSKHYKVSLLQNGDKINDFTYCMKAQHNTNNSQNTAWSNFSFSGSVTVQVERLQDTVDFVQVLPRSANIQVKKENSNLISFTIDKPGHYSIEFERGTVIDYPLLLFANPLEKDIPDPADPDVVYFKPGLHEIGDRFEIKSNQTVYLAGGAYVIGQFFAENAKDITIKGRGILSGEVYQPRTHQHMISMQNAENIKVSGITMIHSPRYMIALRGKNHFFDNVKMMGWWFSTDGISAGEHTVVENCFFKVNDDAVKLYQSNTLVKNCVIWQLENGAPFMISWNGSSDFGGIEVRDIEIIRVEHHWDNENLAVVCAVHGGEANISNIKFENIVIDNSKWRIFHLVTRPNRWGRWNPKSGSLSNFEFKNFKYYGTPVIKNLIAGHDAQHPVFNMQFENIEIAGRQLTDLKKHFIIDPRFTKHITISQ</sequence>
<dbReference type="PANTHER" id="PTHR31736">
    <property type="match status" value="1"/>
</dbReference>
<dbReference type="Pfam" id="PF17433">
    <property type="entry name" value="Glyco_hydro_49N"/>
    <property type="match status" value="1"/>
</dbReference>
<evidence type="ECO:0000256" key="5">
    <source>
        <dbReference type="ARBA" id="ARBA00023277"/>
    </source>
</evidence>
<evidence type="ECO:0000259" key="11">
    <source>
        <dbReference type="Pfam" id="PF17433"/>
    </source>
</evidence>
<keyword evidence="10" id="KW-0732">Signal</keyword>
<dbReference type="RefSeq" id="WP_228228381.1">
    <property type="nucleotide sequence ID" value="NZ_JAJGMW010000001.1"/>
</dbReference>
<keyword evidence="7" id="KW-0624">Polysaccharide degradation</keyword>
<name>A0ABS8GMQ2_9FLAO</name>
<evidence type="ECO:0000313" key="13">
    <source>
        <dbReference type="Proteomes" id="UP001197770"/>
    </source>
</evidence>
<feature type="chain" id="PRO_5045328051" description="Glycoside hydrolase family 49 N-terminal domain-containing protein" evidence="10">
    <location>
        <begin position="19"/>
        <end position="460"/>
    </location>
</feature>
<dbReference type="Gene3D" id="2.160.20.10">
    <property type="entry name" value="Single-stranded right-handed beta-helix, Pectin lyase-like"/>
    <property type="match status" value="1"/>
</dbReference>
<organism evidence="12 13">
    <name type="scientific">Leeuwenhoekiella parthenopeia</name>
    <dbReference type="NCBI Taxonomy" id="2890320"/>
    <lineage>
        <taxon>Bacteria</taxon>
        <taxon>Pseudomonadati</taxon>
        <taxon>Bacteroidota</taxon>
        <taxon>Flavobacteriia</taxon>
        <taxon>Flavobacteriales</taxon>
        <taxon>Flavobacteriaceae</taxon>
        <taxon>Leeuwenhoekiella</taxon>
    </lineage>
</organism>
<dbReference type="InterPro" id="IPR035953">
    <property type="entry name" value="Dextranase_N-ter"/>
</dbReference>
<keyword evidence="6 9" id="KW-0326">Glycosidase</keyword>
<dbReference type="PANTHER" id="PTHR31736:SF9">
    <property type="entry name" value="ENDO-XYLOGALACTURONAN HYDROLASE A-RELATED"/>
    <property type="match status" value="1"/>
</dbReference>
<protein>
    <recommendedName>
        <fullName evidence="11">Glycoside hydrolase family 49 N-terminal domain-containing protein</fullName>
    </recommendedName>
</protein>
<gene>
    <name evidence="12" type="ORF">LLW17_00880</name>
</gene>
<accession>A0ABS8GMQ2</accession>
<dbReference type="SUPFAM" id="SSF51126">
    <property type="entry name" value="Pectin lyase-like"/>
    <property type="match status" value="1"/>
</dbReference>
<evidence type="ECO:0000256" key="8">
    <source>
        <dbReference type="ARBA" id="ARBA00037278"/>
    </source>
</evidence>
<comment type="similarity">
    <text evidence="1 9">Belongs to the glycosyl hydrolase 28 family.</text>
</comment>
<evidence type="ECO:0000256" key="6">
    <source>
        <dbReference type="ARBA" id="ARBA00023295"/>
    </source>
</evidence>
<proteinExistence type="inferred from homology"/>
<comment type="caution">
    <text evidence="12">The sequence shown here is derived from an EMBL/GenBank/DDBJ whole genome shotgun (WGS) entry which is preliminary data.</text>
</comment>